<dbReference type="RefSeq" id="WP_155113507.1">
    <property type="nucleotide sequence ID" value="NZ_WMIB01000021.1"/>
</dbReference>
<gene>
    <name evidence="6" type="ORF">GKZ89_16470</name>
</gene>
<protein>
    <submittedName>
        <fullName evidence="6">DoxX family membrane protein</fullName>
    </submittedName>
</protein>
<name>A0A7X2S7C8_9BACI</name>
<dbReference type="EMBL" id="WMIB01000021">
    <property type="protein sequence ID" value="MTH54999.1"/>
    <property type="molecule type" value="Genomic_DNA"/>
</dbReference>
<feature type="transmembrane region" description="Helical" evidence="5">
    <location>
        <begin position="67"/>
        <end position="87"/>
    </location>
</feature>
<accession>A0A7X2S7C8</accession>
<keyword evidence="2 5" id="KW-0812">Transmembrane</keyword>
<dbReference type="InterPro" id="IPR032808">
    <property type="entry name" value="DoxX"/>
</dbReference>
<sequence length="115" mass="12686">MGTAAFIIQILLGLAFLFFGFLKFGKQMDAEFTRYGYPRWFRFFTGAVELVSGAFLLAGFWNEGLAAWGSLLAVLTMLGAIVTHLKVKDAGGKFTTPVVLLLLSAFLFYLNLGNF</sequence>
<comment type="subcellular location">
    <subcellularLocation>
        <location evidence="1">Membrane</location>
        <topology evidence="1">Multi-pass membrane protein</topology>
    </subcellularLocation>
</comment>
<proteinExistence type="predicted"/>
<dbReference type="AlphaFoldDB" id="A0A7X2S7C8"/>
<feature type="transmembrane region" description="Helical" evidence="5">
    <location>
        <begin position="6"/>
        <end position="22"/>
    </location>
</feature>
<evidence type="ECO:0000256" key="4">
    <source>
        <dbReference type="ARBA" id="ARBA00023136"/>
    </source>
</evidence>
<evidence type="ECO:0000256" key="3">
    <source>
        <dbReference type="ARBA" id="ARBA00022989"/>
    </source>
</evidence>
<reference evidence="6 7" key="1">
    <citation type="journal article" date="2017" name="Int. J. Syst. Evol. Microbiol.">
        <title>Bacillus mangrovi sp. nov., isolated from a sediment sample from a mangrove forest.</title>
        <authorList>
            <person name="Gupta V."/>
            <person name="Singh P.K."/>
            <person name="Korpole S."/>
            <person name="Tanuku N.R.S."/>
            <person name="Pinnaka A.K."/>
        </authorList>
    </citation>
    <scope>NUCLEOTIDE SEQUENCE [LARGE SCALE GENOMIC DNA]</scope>
    <source>
        <strain evidence="6 7">KCTC 33872</strain>
    </source>
</reference>
<feature type="transmembrane region" description="Helical" evidence="5">
    <location>
        <begin position="43"/>
        <end position="61"/>
    </location>
</feature>
<feature type="transmembrane region" description="Helical" evidence="5">
    <location>
        <begin position="94"/>
        <end position="112"/>
    </location>
</feature>
<keyword evidence="7" id="KW-1185">Reference proteome</keyword>
<evidence type="ECO:0000313" key="7">
    <source>
        <dbReference type="Proteomes" id="UP000434639"/>
    </source>
</evidence>
<evidence type="ECO:0000256" key="2">
    <source>
        <dbReference type="ARBA" id="ARBA00022692"/>
    </source>
</evidence>
<evidence type="ECO:0000256" key="1">
    <source>
        <dbReference type="ARBA" id="ARBA00004141"/>
    </source>
</evidence>
<evidence type="ECO:0000256" key="5">
    <source>
        <dbReference type="SAM" id="Phobius"/>
    </source>
</evidence>
<organism evidence="6 7">
    <name type="scientific">Metabacillus mangrovi</name>
    <dbReference type="NCBI Taxonomy" id="1491830"/>
    <lineage>
        <taxon>Bacteria</taxon>
        <taxon>Bacillati</taxon>
        <taxon>Bacillota</taxon>
        <taxon>Bacilli</taxon>
        <taxon>Bacillales</taxon>
        <taxon>Bacillaceae</taxon>
        <taxon>Metabacillus</taxon>
    </lineage>
</organism>
<comment type="caution">
    <text evidence="6">The sequence shown here is derived from an EMBL/GenBank/DDBJ whole genome shotgun (WGS) entry which is preliminary data.</text>
</comment>
<dbReference type="OrthoDB" id="2454358at2"/>
<evidence type="ECO:0000313" key="6">
    <source>
        <dbReference type="EMBL" id="MTH54999.1"/>
    </source>
</evidence>
<dbReference type="Proteomes" id="UP000434639">
    <property type="component" value="Unassembled WGS sequence"/>
</dbReference>
<keyword evidence="4 5" id="KW-0472">Membrane</keyword>
<keyword evidence="3 5" id="KW-1133">Transmembrane helix</keyword>
<dbReference type="GO" id="GO:0016020">
    <property type="term" value="C:membrane"/>
    <property type="evidence" value="ECO:0007669"/>
    <property type="project" value="UniProtKB-SubCell"/>
</dbReference>
<dbReference type="Pfam" id="PF13564">
    <property type="entry name" value="DoxX_2"/>
    <property type="match status" value="1"/>
</dbReference>